<dbReference type="InterPro" id="IPR057670">
    <property type="entry name" value="SH3_retrovirus"/>
</dbReference>
<dbReference type="InterPro" id="IPR015333">
    <property type="entry name" value="Pollen_allergen_ole-e-6"/>
</dbReference>
<dbReference type="SUPFAM" id="SSF111388">
    <property type="entry name" value="Pollen allergen ole e 6"/>
    <property type="match status" value="1"/>
</dbReference>
<evidence type="ECO:0000256" key="2">
    <source>
        <dbReference type="SAM" id="SignalP"/>
    </source>
</evidence>
<evidence type="ECO:0000313" key="5">
    <source>
        <dbReference type="Proteomes" id="UP000323000"/>
    </source>
</evidence>
<dbReference type="SUPFAM" id="SSF57756">
    <property type="entry name" value="Retrovirus zinc finger-like domains"/>
    <property type="match status" value="1"/>
</dbReference>
<dbReference type="Pfam" id="PF25597">
    <property type="entry name" value="SH3_retrovirus"/>
    <property type="match status" value="1"/>
</dbReference>
<dbReference type="GO" id="GO:0008270">
    <property type="term" value="F:zinc ion binding"/>
    <property type="evidence" value="ECO:0007669"/>
    <property type="project" value="UniProtKB-KW"/>
</dbReference>
<keyword evidence="1" id="KW-0863">Zinc-finger</keyword>
<proteinExistence type="predicted"/>
<dbReference type="Gene3D" id="1.10.287.720">
    <property type="entry name" value="Pollen allergen ole e 6"/>
    <property type="match status" value="1"/>
</dbReference>
<dbReference type="PROSITE" id="PS50158">
    <property type="entry name" value="ZF_CCHC"/>
    <property type="match status" value="1"/>
</dbReference>
<dbReference type="AlphaFoldDB" id="A0A5C7IS51"/>
<dbReference type="SMART" id="SM00343">
    <property type="entry name" value="ZnF_C2HC"/>
    <property type="match status" value="1"/>
</dbReference>
<evidence type="ECO:0000256" key="1">
    <source>
        <dbReference type="PROSITE-ProRule" id="PRU00047"/>
    </source>
</evidence>
<feature type="signal peptide" evidence="2">
    <location>
        <begin position="1"/>
        <end position="26"/>
    </location>
</feature>
<dbReference type="Proteomes" id="UP000323000">
    <property type="component" value="Chromosome 1"/>
</dbReference>
<dbReference type="InterPro" id="IPR036875">
    <property type="entry name" value="Znf_CCHC_sf"/>
</dbReference>
<reference evidence="5" key="1">
    <citation type="journal article" date="2019" name="Gigascience">
        <title>De novo genome assembly of the endangered Acer yangbiense, a plant species with extremely small populations endemic to Yunnan Province, China.</title>
        <authorList>
            <person name="Yang J."/>
            <person name="Wariss H.M."/>
            <person name="Tao L."/>
            <person name="Zhang R."/>
            <person name="Yun Q."/>
            <person name="Hollingsworth P."/>
            <person name="Dao Z."/>
            <person name="Luo G."/>
            <person name="Guo H."/>
            <person name="Ma Y."/>
            <person name="Sun W."/>
        </authorList>
    </citation>
    <scope>NUCLEOTIDE SEQUENCE [LARGE SCALE GENOMIC DNA]</scope>
    <source>
        <strain evidence="5">cv. Malutang</strain>
    </source>
</reference>
<sequence>MAKFAAALLVLCLVFVAAVQVPQVHAADVYGNCLLVCLKVCEKDNGYTFCEMKCDTDCFNKEIEATSSKDKKRKRGKEAAAGTSQHKVQKKQDEVFTCYFCKKAGHMKKDCPKYANWRVKKGMLLALVCSEARPYKPNERKLDSRTVSCYFVGYSERSRGFKFYDPTAGTFFETGNARFLEEVEFMGGDEVRNIVFEEEFISLPIAIDNDQVSVPDIVRNANPEYQDNVEELLVQNDEIIPEVQIQQPQEDMPLRRSTRERRNAIPDDYVVFLQEHEGDIGVMEDDPINFHQAKQTYITVLSSFDL</sequence>
<dbReference type="OrthoDB" id="1935113at2759"/>
<name>A0A5C7IS51_9ROSI</name>
<dbReference type="Gene3D" id="4.10.60.10">
    <property type="entry name" value="Zinc finger, CCHC-type"/>
    <property type="match status" value="1"/>
</dbReference>
<dbReference type="EMBL" id="VAHF01000001">
    <property type="protein sequence ID" value="TXG72091.1"/>
    <property type="molecule type" value="Genomic_DNA"/>
</dbReference>
<keyword evidence="5" id="KW-1185">Reference proteome</keyword>
<feature type="domain" description="CCHC-type" evidence="3">
    <location>
        <begin position="98"/>
        <end position="113"/>
    </location>
</feature>
<protein>
    <recommendedName>
        <fullName evidence="3">CCHC-type domain-containing protein</fullName>
    </recommendedName>
</protein>
<comment type="caution">
    <text evidence="4">The sequence shown here is derived from an EMBL/GenBank/DDBJ whole genome shotgun (WGS) entry which is preliminary data.</text>
</comment>
<evidence type="ECO:0000259" key="3">
    <source>
        <dbReference type="PROSITE" id="PS50158"/>
    </source>
</evidence>
<gene>
    <name evidence="4" type="ORF">EZV62_000670</name>
</gene>
<feature type="chain" id="PRO_5022797367" description="CCHC-type domain-containing protein" evidence="2">
    <location>
        <begin position="27"/>
        <end position="306"/>
    </location>
</feature>
<keyword evidence="1" id="KW-0479">Metal-binding</keyword>
<organism evidence="4 5">
    <name type="scientific">Acer yangbiense</name>
    <dbReference type="NCBI Taxonomy" id="1000413"/>
    <lineage>
        <taxon>Eukaryota</taxon>
        <taxon>Viridiplantae</taxon>
        <taxon>Streptophyta</taxon>
        <taxon>Embryophyta</taxon>
        <taxon>Tracheophyta</taxon>
        <taxon>Spermatophyta</taxon>
        <taxon>Magnoliopsida</taxon>
        <taxon>eudicotyledons</taxon>
        <taxon>Gunneridae</taxon>
        <taxon>Pentapetalae</taxon>
        <taxon>rosids</taxon>
        <taxon>malvids</taxon>
        <taxon>Sapindales</taxon>
        <taxon>Sapindaceae</taxon>
        <taxon>Hippocastanoideae</taxon>
        <taxon>Acereae</taxon>
        <taxon>Acer</taxon>
    </lineage>
</organism>
<dbReference type="GO" id="GO:0003676">
    <property type="term" value="F:nucleic acid binding"/>
    <property type="evidence" value="ECO:0007669"/>
    <property type="project" value="InterPro"/>
</dbReference>
<evidence type="ECO:0000313" key="4">
    <source>
        <dbReference type="EMBL" id="TXG72091.1"/>
    </source>
</evidence>
<keyword evidence="2" id="KW-0732">Signal</keyword>
<dbReference type="Pfam" id="PF00098">
    <property type="entry name" value="zf-CCHC"/>
    <property type="match status" value="1"/>
</dbReference>
<dbReference type="Pfam" id="PF09253">
    <property type="entry name" value="Ole_e_6"/>
    <property type="match status" value="1"/>
</dbReference>
<keyword evidence="1" id="KW-0862">Zinc</keyword>
<dbReference type="InterPro" id="IPR001878">
    <property type="entry name" value="Znf_CCHC"/>
</dbReference>
<dbReference type="InterPro" id="IPR036466">
    <property type="entry name" value="Pollen_allergen_ole-e-6_sf"/>
</dbReference>
<accession>A0A5C7IS51</accession>